<dbReference type="AlphaFoldDB" id="A0A4Y3I096"/>
<reference evidence="1 2" key="1">
    <citation type="submission" date="2019-06" db="EMBL/GenBank/DDBJ databases">
        <title>Whole genome shotgun sequence of Vibrio inusitatus NBRC 102082.</title>
        <authorList>
            <person name="Hosoyama A."/>
            <person name="Uohara A."/>
            <person name="Ohji S."/>
            <person name="Ichikawa N."/>
        </authorList>
    </citation>
    <scope>NUCLEOTIDE SEQUENCE [LARGE SCALE GENOMIC DNA]</scope>
    <source>
        <strain evidence="1 2">NBRC 102082</strain>
    </source>
</reference>
<proteinExistence type="predicted"/>
<gene>
    <name evidence="1" type="ORF">VIN01S_36400</name>
</gene>
<protein>
    <submittedName>
        <fullName evidence="1">Uncharacterized protein</fullName>
    </submittedName>
</protein>
<evidence type="ECO:0000313" key="2">
    <source>
        <dbReference type="Proteomes" id="UP000318717"/>
    </source>
</evidence>
<accession>A0A4Y3I096</accession>
<dbReference type="EMBL" id="BJLF01000027">
    <property type="protein sequence ID" value="GEA52836.1"/>
    <property type="molecule type" value="Genomic_DNA"/>
</dbReference>
<evidence type="ECO:0000313" key="1">
    <source>
        <dbReference type="EMBL" id="GEA52836.1"/>
    </source>
</evidence>
<dbReference type="Proteomes" id="UP000318717">
    <property type="component" value="Unassembled WGS sequence"/>
</dbReference>
<organism evidence="1 2">
    <name type="scientific">Vibrio inusitatus NBRC 102082</name>
    <dbReference type="NCBI Taxonomy" id="1219070"/>
    <lineage>
        <taxon>Bacteria</taxon>
        <taxon>Pseudomonadati</taxon>
        <taxon>Pseudomonadota</taxon>
        <taxon>Gammaproteobacteria</taxon>
        <taxon>Vibrionales</taxon>
        <taxon>Vibrionaceae</taxon>
        <taxon>Vibrio</taxon>
    </lineage>
</organism>
<comment type="caution">
    <text evidence="1">The sequence shown here is derived from an EMBL/GenBank/DDBJ whole genome shotgun (WGS) entry which is preliminary data.</text>
</comment>
<name>A0A4Y3I096_9VIBR</name>
<sequence>MTRLCSAISIYKFEISFIVINHKLSFPSAPIGNLVISIGVEILDKSTRG</sequence>
<keyword evidence="2" id="KW-1185">Reference proteome</keyword>